<evidence type="ECO:0000256" key="2">
    <source>
        <dbReference type="SAM" id="MobiDB-lite"/>
    </source>
</evidence>
<feature type="compositionally biased region" description="Basic and acidic residues" evidence="2">
    <location>
        <begin position="11"/>
        <end position="26"/>
    </location>
</feature>
<feature type="region of interest" description="Disordered" evidence="2">
    <location>
        <begin position="114"/>
        <end position="171"/>
    </location>
</feature>
<dbReference type="PROSITE" id="PS50005">
    <property type="entry name" value="TPR"/>
    <property type="match status" value="2"/>
</dbReference>
<feature type="compositionally biased region" description="Basic residues" evidence="2">
    <location>
        <begin position="149"/>
        <end position="167"/>
    </location>
</feature>
<dbReference type="PANTHER" id="PTHR23082">
    <property type="entry name" value="TRANSCRIPTION INITIATION FACTOR IIIC TFIIIC , POLYPEPTIDE 3-RELATED"/>
    <property type="match status" value="1"/>
</dbReference>
<sequence>MKLDFPGNVNQRKDEELKELESDHRNQRLNPMAEEGNDIDEVNETLHGVEEEEPEAEVEAEEEDGVEQEEEEEEGEYTFRFKNGMSPLDFVNNSNDSGVQSYRQFERLESEALKRKATQQCHSEEPSKKAREDNISEASMAEIMEAIYGRHKRSRKPKKRGRRKGSKKKLDPKLTRMLGDATLHYACGHYDKAIAVLHEVVRLAPNLPDSYHTLGLVYSSLEDYKRAMDFYMIAAHLTPKDSSLWKLLFTWSIEQGDIGQASYCLSKAITADPADVTLKSHRAMLYAELGDYQKAAVVYEQVYQLCHENVDALKEAAMFYQKCGQVENSVRVLEDYLKSQPNGADASVVYLLCTIFMATKAHDRALQYVEHAQVLNTGKELPLNLKVKAGICHVHLGNMEKAQDFFNDLKPENASEHVDMVTEIADSLMSLEHYNSALNYYLMLEGNCGNGNGPLFLKIARCYLSLKERSQAIHFFSKALEILQDDVDARITLSSLLLEEGKENEAISLLSPPKDSDSGEAHCENSNRWWVDVRIRLKLCNIYRNKGMLDDFVDAIFPLIRESLYVATLQQKGKSRKRKCLTSYQTKKRLTKRDLVERVRVVDGPEKDNVFRGFRPVAAPSDLSKASRAKKLLQKKAIQKEKRKAEALALGIDWLSDDSDDEPQTENREPPLCNLLIDEEHQQLIIDLCKALASLQRYWEALEIINLTLRLAHTSLSSEKKEELRSLGAQMAYNTTDPKRGFDCVKYIVQQHPHSVAAWNCYYKVTSRLENRDTRHCKFVRFMQGKFADCVPPILISGHQFTVFSHHQDAARKYLEAYKLLPENPLVNLCVGTALINLALGFRLQNKHQCVVQGLAFLYNNLRICENSQALQESLYNIARAYHHVGLVTLATTYYEKVIAIREKDYPIPKLPNENPDVIENVKPGYCDLRREAAYNLHLIYKRSGALDLARQVLRDHCTL</sequence>
<gene>
    <name evidence="3" type="ORF">RJT34_31712</name>
</gene>
<dbReference type="SUPFAM" id="SSF48452">
    <property type="entry name" value="TPR-like"/>
    <property type="match status" value="3"/>
</dbReference>
<feature type="repeat" description="TPR" evidence="1">
    <location>
        <begin position="453"/>
        <end position="486"/>
    </location>
</feature>
<feature type="repeat" description="TPR" evidence="1">
    <location>
        <begin position="208"/>
        <end position="241"/>
    </location>
</feature>
<evidence type="ECO:0000313" key="3">
    <source>
        <dbReference type="EMBL" id="KAK7264108.1"/>
    </source>
</evidence>
<dbReference type="InterPro" id="IPR011990">
    <property type="entry name" value="TPR-like_helical_dom_sf"/>
</dbReference>
<reference evidence="3 4" key="1">
    <citation type="submission" date="2024-01" db="EMBL/GenBank/DDBJ databases">
        <title>The genomes of 5 underutilized Papilionoideae crops provide insights into root nodulation and disease resistance.</title>
        <authorList>
            <person name="Yuan L."/>
        </authorList>
    </citation>
    <scope>NUCLEOTIDE SEQUENCE [LARGE SCALE GENOMIC DNA]</scope>
    <source>
        <strain evidence="3">LY-2023</strain>
        <tissue evidence="3">Leaf</tissue>
    </source>
</reference>
<dbReference type="EMBL" id="JAYKXN010000008">
    <property type="protein sequence ID" value="KAK7264108.1"/>
    <property type="molecule type" value="Genomic_DNA"/>
</dbReference>
<feature type="compositionally biased region" description="Basic and acidic residues" evidence="2">
    <location>
        <begin position="122"/>
        <end position="134"/>
    </location>
</feature>
<dbReference type="FunFam" id="1.25.40.10:FF:000413">
    <property type="entry name" value="General transcription factor 3C polypeptide 3"/>
    <property type="match status" value="1"/>
</dbReference>
<evidence type="ECO:0008006" key="5">
    <source>
        <dbReference type="Google" id="ProtNLM"/>
    </source>
</evidence>
<evidence type="ECO:0000313" key="4">
    <source>
        <dbReference type="Proteomes" id="UP001359559"/>
    </source>
</evidence>
<feature type="compositionally biased region" description="Acidic residues" evidence="2">
    <location>
        <begin position="50"/>
        <end position="76"/>
    </location>
</feature>
<keyword evidence="1" id="KW-0802">TPR repeat</keyword>
<dbReference type="PANTHER" id="PTHR23082:SF0">
    <property type="entry name" value="GENERAL TRANSCRIPTION FACTOR 3C POLYPEPTIDE 3"/>
    <property type="match status" value="1"/>
</dbReference>
<feature type="region of interest" description="Disordered" evidence="2">
    <location>
        <begin position="1"/>
        <end position="76"/>
    </location>
</feature>
<dbReference type="Proteomes" id="UP001359559">
    <property type="component" value="Unassembled WGS sequence"/>
</dbReference>
<dbReference type="InterPro" id="IPR019734">
    <property type="entry name" value="TPR_rpt"/>
</dbReference>
<dbReference type="InterPro" id="IPR039340">
    <property type="entry name" value="Tfc4/TFIIIC-102/Sfc4"/>
</dbReference>
<name>A0AAN9F2J6_CLITE</name>
<evidence type="ECO:0000256" key="1">
    <source>
        <dbReference type="PROSITE-ProRule" id="PRU00339"/>
    </source>
</evidence>
<dbReference type="Pfam" id="PF13181">
    <property type="entry name" value="TPR_8"/>
    <property type="match status" value="3"/>
</dbReference>
<comment type="caution">
    <text evidence="3">The sequence shown here is derived from an EMBL/GenBank/DDBJ whole genome shotgun (WGS) entry which is preliminary data.</text>
</comment>
<dbReference type="Gene3D" id="1.25.40.10">
    <property type="entry name" value="Tetratricopeptide repeat domain"/>
    <property type="match status" value="3"/>
</dbReference>
<proteinExistence type="predicted"/>
<dbReference type="GO" id="GO:0006383">
    <property type="term" value="P:transcription by RNA polymerase III"/>
    <property type="evidence" value="ECO:0007669"/>
    <property type="project" value="InterPro"/>
</dbReference>
<protein>
    <recommendedName>
        <fullName evidence="5">General transcription factor 3C polypeptide 3</fullName>
    </recommendedName>
</protein>
<dbReference type="GO" id="GO:0000127">
    <property type="term" value="C:transcription factor TFIIIC complex"/>
    <property type="evidence" value="ECO:0007669"/>
    <property type="project" value="TreeGrafter"/>
</dbReference>
<dbReference type="SMART" id="SM00028">
    <property type="entry name" value="TPR"/>
    <property type="match status" value="6"/>
</dbReference>
<organism evidence="3 4">
    <name type="scientific">Clitoria ternatea</name>
    <name type="common">Butterfly pea</name>
    <dbReference type="NCBI Taxonomy" id="43366"/>
    <lineage>
        <taxon>Eukaryota</taxon>
        <taxon>Viridiplantae</taxon>
        <taxon>Streptophyta</taxon>
        <taxon>Embryophyta</taxon>
        <taxon>Tracheophyta</taxon>
        <taxon>Spermatophyta</taxon>
        <taxon>Magnoliopsida</taxon>
        <taxon>eudicotyledons</taxon>
        <taxon>Gunneridae</taxon>
        <taxon>Pentapetalae</taxon>
        <taxon>rosids</taxon>
        <taxon>fabids</taxon>
        <taxon>Fabales</taxon>
        <taxon>Fabaceae</taxon>
        <taxon>Papilionoideae</taxon>
        <taxon>50 kb inversion clade</taxon>
        <taxon>NPAAA clade</taxon>
        <taxon>indigoferoid/millettioid clade</taxon>
        <taxon>Phaseoleae</taxon>
        <taxon>Clitoria</taxon>
    </lineage>
</organism>
<keyword evidence="4" id="KW-1185">Reference proteome</keyword>
<accession>A0AAN9F2J6</accession>
<dbReference type="AlphaFoldDB" id="A0AAN9F2J6"/>